<evidence type="ECO:0000313" key="3">
    <source>
        <dbReference type="Proteomes" id="UP000831607"/>
    </source>
</evidence>
<dbReference type="SUPFAM" id="SSF53474">
    <property type="entry name" value="alpha/beta-Hydrolases"/>
    <property type="match status" value="1"/>
</dbReference>
<organism evidence="2 3">
    <name type="scientific">Orrella daihaiensis</name>
    <dbReference type="NCBI Taxonomy" id="2782176"/>
    <lineage>
        <taxon>Bacteria</taxon>
        <taxon>Pseudomonadati</taxon>
        <taxon>Pseudomonadota</taxon>
        <taxon>Betaproteobacteria</taxon>
        <taxon>Burkholderiales</taxon>
        <taxon>Alcaligenaceae</taxon>
        <taxon>Orrella</taxon>
    </lineage>
</organism>
<accession>A0ABY4ANZ1</accession>
<dbReference type="InterPro" id="IPR050471">
    <property type="entry name" value="AB_hydrolase"/>
</dbReference>
<dbReference type="PANTHER" id="PTHR43433:SF5">
    <property type="entry name" value="AB HYDROLASE-1 DOMAIN-CONTAINING PROTEIN"/>
    <property type="match status" value="1"/>
</dbReference>
<dbReference type="Proteomes" id="UP000831607">
    <property type="component" value="Chromosome"/>
</dbReference>
<dbReference type="GO" id="GO:0047570">
    <property type="term" value="F:3-oxoadipate enol-lactonase activity"/>
    <property type="evidence" value="ECO:0007669"/>
    <property type="project" value="UniProtKB-EC"/>
</dbReference>
<keyword evidence="2" id="KW-0378">Hydrolase</keyword>
<dbReference type="Pfam" id="PF00561">
    <property type="entry name" value="Abhydrolase_1"/>
    <property type="match status" value="1"/>
</dbReference>
<dbReference type="Gene3D" id="3.40.50.1820">
    <property type="entry name" value="alpha/beta hydrolase"/>
    <property type="match status" value="1"/>
</dbReference>
<dbReference type="EC" id="3.1.1.24" evidence="2"/>
<gene>
    <name evidence="2" type="primary">pcaD</name>
    <name evidence="2" type="ORF">DHf2319_02145</name>
</gene>
<evidence type="ECO:0000313" key="2">
    <source>
        <dbReference type="EMBL" id="UOD50752.1"/>
    </source>
</evidence>
<sequence>MPLLTKEGRQIYWRTDGDPGKPKLILLNSLGTEQGLWGPLMPRLLESFHVLRMDKRGHGGSTNLADSCTMADLARDVLSVMDAAGWRRAHVCGVSIGGMQAMWLGIHAPDRVDRLVLSNTSAAIPREVFAARIEQVRAEGLAAMSDTILGRFFTASFIAEAGPVFHSARENLLQVDPRGYIACCAAIRDMQLMDGLAAIKAPSLVILGEQDQSTPPVMGETIAASIPGAEAVRLPYAHIPLSEVPQEYARIVTDFLLKN</sequence>
<dbReference type="InterPro" id="IPR000073">
    <property type="entry name" value="AB_hydrolase_1"/>
</dbReference>
<dbReference type="InterPro" id="IPR029058">
    <property type="entry name" value="AB_hydrolase_fold"/>
</dbReference>
<dbReference type="InterPro" id="IPR026968">
    <property type="entry name" value="PcaD/CatD"/>
</dbReference>
<evidence type="ECO:0000259" key="1">
    <source>
        <dbReference type="Pfam" id="PF00561"/>
    </source>
</evidence>
<keyword evidence="3" id="KW-1185">Reference proteome</keyword>
<feature type="domain" description="AB hydrolase-1" evidence="1">
    <location>
        <begin position="24"/>
        <end position="241"/>
    </location>
</feature>
<dbReference type="NCBIfam" id="TIGR02427">
    <property type="entry name" value="protocat_pcaD"/>
    <property type="match status" value="1"/>
</dbReference>
<dbReference type="EMBL" id="CP063982">
    <property type="protein sequence ID" value="UOD50752.1"/>
    <property type="molecule type" value="Genomic_DNA"/>
</dbReference>
<reference evidence="2 3" key="1">
    <citation type="submission" date="2020-11" db="EMBL/GenBank/DDBJ databases">
        <title>Algicoccus daihaiensis sp.nov., isolated from Daihai Lake in Inner Mongolia.</title>
        <authorList>
            <person name="Kai J."/>
        </authorList>
    </citation>
    <scope>NUCLEOTIDE SEQUENCE [LARGE SCALE GENOMIC DNA]</scope>
    <source>
        <strain evidence="3">f23</strain>
    </source>
</reference>
<dbReference type="PANTHER" id="PTHR43433">
    <property type="entry name" value="HYDROLASE, ALPHA/BETA FOLD FAMILY PROTEIN"/>
    <property type="match status" value="1"/>
</dbReference>
<dbReference type="PRINTS" id="PR00111">
    <property type="entry name" value="ABHYDROLASE"/>
</dbReference>
<protein>
    <submittedName>
        <fullName evidence="2">3-oxoadipate enol-lactonase</fullName>
        <ecNumber evidence="2">3.1.1.24</ecNumber>
    </submittedName>
</protein>
<proteinExistence type="predicted"/>
<dbReference type="RefSeq" id="WP_243479164.1">
    <property type="nucleotide sequence ID" value="NZ_CP063982.1"/>
</dbReference>
<name>A0ABY4ANZ1_9BURK</name>